<dbReference type="AlphaFoldDB" id="A0A382ZBS9"/>
<proteinExistence type="predicted"/>
<sequence length="193" mass="21917">MITSYKHMTFVGNNLPCGIYVLLITVLSDLDLKFGRFKKGKVIHLPRSNYLYIGSALGQKGSTSLARRLVRHATRTSDRKPHQIRPQMLKFFPNIQLGKGDLRPSKPKNLFWNIDHLLNCTEAEINGLVSLRIEAKLEAEIGKQLELRPDTHIIEKGLGANDIKGNTHLLQFVDSNRNWPSLIDSLVQTWSVH</sequence>
<accession>A0A382ZBS9</accession>
<dbReference type="PANTHER" id="PTHR37460">
    <property type="entry name" value="ENDONUCLEASE III"/>
    <property type="match status" value="1"/>
</dbReference>
<feature type="non-terminal residue" evidence="1">
    <location>
        <position position="193"/>
    </location>
</feature>
<evidence type="ECO:0000313" key="1">
    <source>
        <dbReference type="EMBL" id="SVD92942.1"/>
    </source>
</evidence>
<organism evidence="1">
    <name type="scientific">marine metagenome</name>
    <dbReference type="NCBI Taxonomy" id="408172"/>
    <lineage>
        <taxon>unclassified sequences</taxon>
        <taxon>metagenomes</taxon>
        <taxon>ecological metagenomes</taxon>
    </lineage>
</organism>
<evidence type="ECO:0008006" key="2">
    <source>
        <dbReference type="Google" id="ProtNLM"/>
    </source>
</evidence>
<dbReference type="InterPro" id="IPR002837">
    <property type="entry name" value="DUF123"/>
</dbReference>
<gene>
    <name evidence="1" type="ORF">METZ01_LOCUS445796</name>
</gene>
<dbReference type="Pfam" id="PF01986">
    <property type="entry name" value="DUF123"/>
    <property type="match status" value="1"/>
</dbReference>
<name>A0A382ZBS9_9ZZZZ</name>
<reference evidence="1" key="1">
    <citation type="submission" date="2018-05" db="EMBL/GenBank/DDBJ databases">
        <authorList>
            <person name="Lanie J.A."/>
            <person name="Ng W.-L."/>
            <person name="Kazmierczak K.M."/>
            <person name="Andrzejewski T.M."/>
            <person name="Davidsen T.M."/>
            <person name="Wayne K.J."/>
            <person name="Tettelin H."/>
            <person name="Glass J.I."/>
            <person name="Rusch D."/>
            <person name="Podicherti R."/>
            <person name="Tsui H.-C.T."/>
            <person name="Winkler M.E."/>
        </authorList>
    </citation>
    <scope>NUCLEOTIDE SEQUENCE</scope>
</reference>
<protein>
    <recommendedName>
        <fullName evidence="2">GIY-YIG domain-containing protein</fullName>
    </recommendedName>
</protein>
<dbReference type="PANTHER" id="PTHR37460:SF1">
    <property type="entry name" value="ENDONUCLEASE III"/>
    <property type="match status" value="1"/>
</dbReference>
<dbReference type="EMBL" id="UINC01182624">
    <property type="protein sequence ID" value="SVD92942.1"/>
    <property type="molecule type" value="Genomic_DNA"/>
</dbReference>